<keyword evidence="1" id="KW-0732">Signal</keyword>
<dbReference type="Pfam" id="PF05714">
    <property type="entry name" value="PFam54_60"/>
    <property type="match status" value="1"/>
</dbReference>
<keyword evidence="3" id="KW-1185">Reference proteome</keyword>
<evidence type="ECO:0000256" key="1">
    <source>
        <dbReference type="SAM" id="SignalP"/>
    </source>
</evidence>
<dbReference type="RefSeq" id="WP_183220961.1">
    <property type="nucleotide sequence ID" value="NZ_CP123997.1"/>
</dbReference>
<proteinExistence type="predicted"/>
<feature type="chain" id="PRO_5045164095" description="Outer surface protein" evidence="1">
    <location>
        <begin position="24"/>
        <end position="433"/>
    </location>
</feature>
<evidence type="ECO:0000313" key="2">
    <source>
        <dbReference type="EMBL" id="MBB6043291.1"/>
    </source>
</evidence>
<evidence type="ECO:0008006" key="4">
    <source>
        <dbReference type="Google" id="ProtNLM"/>
    </source>
</evidence>
<dbReference type="Proteomes" id="UP000555838">
    <property type="component" value="Unassembled WGS sequence"/>
</dbReference>
<reference evidence="2 3" key="1">
    <citation type="submission" date="2020-08" db="EMBL/GenBank/DDBJ databases">
        <title>Genomic Encyclopedia of Type Strains, Phase IV (KMG-IV): sequencing the most valuable type-strain genomes for metagenomic binning, comparative biology and taxonomic classification.</title>
        <authorList>
            <person name="Goeker M."/>
        </authorList>
    </citation>
    <scope>NUCLEOTIDE SEQUENCE [LARGE SCALE GENOMIC DNA]</scope>
    <source>
        <strain evidence="2 3">DSM 24625</strain>
    </source>
</reference>
<accession>A0ABR6PAQ2</accession>
<dbReference type="NCBIfam" id="NF033728">
    <property type="entry name" value="borfam54_1"/>
    <property type="match status" value="1"/>
</dbReference>
<dbReference type="InterPro" id="IPR008421">
    <property type="entry name" value="Borrelia_lipoprotein_PFam54/60"/>
</dbReference>
<organism evidence="2 3">
    <name type="scientific">Borreliella yangtzensis</name>
    <dbReference type="NCBI Taxonomy" id="683292"/>
    <lineage>
        <taxon>Bacteria</taxon>
        <taxon>Pseudomonadati</taxon>
        <taxon>Spirochaetota</taxon>
        <taxon>Spirochaetia</taxon>
        <taxon>Spirochaetales</taxon>
        <taxon>Borreliaceae</taxon>
        <taxon>Borreliella</taxon>
    </lineage>
</organism>
<gene>
    <name evidence="2" type="ORF">HNP68_000913</name>
</gene>
<feature type="signal peptide" evidence="1">
    <location>
        <begin position="1"/>
        <end position="23"/>
    </location>
</feature>
<protein>
    <recommendedName>
        <fullName evidence="4">Outer surface protein</fullName>
    </recommendedName>
</protein>
<sequence>MKIKSLIYLKFMVLLLFSCTVDANLTEDYKTKVKELLNRTTNDKAKTNINTNPNAVQSHTNTNKVAGLQKQPQAAKAKQPQILQNQANQAQASQASQANLRHLLNLVNSPQGNLKNTQVKIQVTPPKQIAQLAQLAAPAQSVKNVQKSIKINTKTQRKRIQKLPPRQEYAFNDDYNLRQAINYTNFGLQKNNNSSTAYDKVQLGLNQRSFSNHSQTLKNDLIRKVNAEKTKTNNNNGFREPYDQFKMKDFAFDLLDVISKTSVYDRSYAPQLNSNTPEAENERYKFYAILNFDQSKAEQFGSIMEILYGEDQNHSLIRSLIISGLGIQISFELALEEIESKIEIFSQKLLNNTIDSFNFDIQMQELSLKLNSILTERKEWSKHVDSLIANVNSNASLKNPQSLAQYIENRYLDKMQNARQTVLDLYLSITELK</sequence>
<name>A0ABR6PAQ2_9SPIR</name>
<comment type="caution">
    <text evidence="2">The sequence shown here is derived from an EMBL/GenBank/DDBJ whole genome shotgun (WGS) entry which is preliminary data.</text>
</comment>
<dbReference type="Gene3D" id="1.10.3160.10">
    <property type="entry name" value="Bbcrasp-1"/>
    <property type="match status" value="1"/>
</dbReference>
<evidence type="ECO:0000313" key="3">
    <source>
        <dbReference type="Proteomes" id="UP000555838"/>
    </source>
</evidence>
<dbReference type="EMBL" id="JACHFG010000003">
    <property type="protein sequence ID" value="MBB6043291.1"/>
    <property type="molecule type" value="Genomic_DNA"/>
</dbReference>